<keyword evidence="8" id="KW-1185">Reference proteome</keyword>
<evidence type="ECO:0000256" key="1">
    <source>
        <dbReference type="ARBA" id="ARBA00004141"/>
    </source>
</evidence>
<feature type="transmembrane region" description="Helical" evidence="6">
    <location>
        <begin position="333"/>
        <end position="351"/>
    </location>
</feature>
<feature type="transmembrane region" description="Helical" evidence="6">
    <location>
        <begin position="416"/>
        <end position="437"/>
    </location>
</feature>
<accession>A0A7I9VT11</accession>
<keyword evidence="2" id="KW-0813">Transport</keyword>
<feature type="transmembrane region" description="Helical" evidence="6">
    <location>
        <begin position="81"/>
        <end position="108"/>
    </location>
</feature>
<name>A0A7I9VT11_9BACT</name>
<dbReference type="RefSeq" id="WP_371869359.1">
    <property type="nucleotide sequence ID" value="NZ_BJTG01000012.1"/>
</dbReference>
<feature type="transmembrane region" description="Helical" evidence="6">
    <location>
        <begin position="47"/>
        <end position="69"/>
    </location>
</feature>
<feature type="transmembrane region" description="Helical" evidence="6">
    <location>
        <begin position="224"/>
        <end position="246"/>
    </location>
</feature>
<feature type="transmembrane region" description="Helical" evidence="6">
    <location>
        <begin position="503"/>
        <end position="530"/>
    </location>
</feature>
<feature type="transmembrane region" description="Helical" evidence="6">
    <location>
        <begin position="114"/>
        <end position="135"/>
    </location>
</feature>
<evidence type="ECO:0000256" key="5">
    <source>
        <dbReference type="ARBA" id="ARBA00023136"/>
    </source>
</evidence>
<dbReference type="GO" id="GO:0035673">
    <property type="term" value="F:oligopeptide transmembrane transporter activity"/>
    <property type="evidence" value="ECO:0007669"/>
    <property type="project" value="InterPro"/>
</dbReference>
<dbReference type="PANTHER" id="PTHR31645:SF0">
    <property type="entry name" value="OLIGOPEPTIDE TRANSPORTER YGL114W-RELATED"/>
    <property type="match status" value="1"/>
</dbReference>
<dbReference type="AlphaFoldDB" id="A0A7I9VT11"/>
<evidence type="ECO:0000256" key="3">
    <source>
        <dbReference type="ARBA" id="ARBA00022692"/>
    </source>
</evidence>
<comment type="subcellular location">
    <subcellularLocation>
        <location evidence="1">Membrane</location>
        <topology evidence="1">Multi-pass membrane protein</topology>
    </subcellularLocation>
</comment>
<keyword evidence="5 6" id="KW-0472">Membrane</keyword>
<dbReference type="Pfam" id="PF03169">
    <property type="entry name" value="OPT"/>
    <property type="match status" value="2"/>
</dbReference>
<dbReference type="Proteomes" id="UP000503640">
    <property type="component" value="Unassembled WGS sequence"/>
</dbReference>
<dbReference type="EMBL" id="BJTG01000012">
    <property type="protein sequence ID" value="GEJ59229.1"/>
    <property type="molecule type" value="Genomic_DNA"/>
</dbReference>
<feature type="transmembrane region" description="Helical" evidence="6">
    <location>
        <begin position="473"/>
        <end position="491"/>
    </location>
</feature>
<proteinExistence type="predicted"/>
<feature type="transmembrane region" description="Helical" evidence="6">
    <location>
        <begin position="306"/>
        <end position="327"/>
    </location>
</feature>
<sequence length="570" mass="54362">MPAVATSDPPGDAPGAPELTARALAAGLAIGALIAVGNVYMGLKTGWWDSGSITASLLAFAGLSAWAGVSGRRATALETNLAQTAAVAVGAAPAAAGLLGAIPALALLGRDTPGWVAGAWGLGVGALGVLLALALRRRLVEEERLPFPTGVATAGVIRAAHGGERSGTRLLAGVGGASAALTAARDVAGWWPAVTAWPGTVAGAPAAALGLGIAWSPMMAGAGLVAGLHNGLGVLAGSVVAWALVAPALLRSGAVPEAAYGPLVGWLAWPGVALMLGSASVALAGQARTLPRALGDLARLRGGGRSALWLGGAAVAGIAVVGAAGFGLRPWQVAAALALAAVLGGVSARAAGQTDMIPAGEVGQLAQVAGGVVSRTTLASNAGMGAVVAGTASQAGVSLWALKAGSDLGASPRRQALALLAGTAVGAAVAVPAYLLLARSQGLGTAALPVPGALPWKAIAETAAGGLAAMPPGAGVAAAVAFAAGAALELLGRTRAARFLPAAGAVGMGFIAPAHYAAAIAAGALAGAAWRALRPARAGALVPLVGAGAIAGESIAGVAVAAWSVLGPGR</sequence>
<evidence type="ECO:0000256" key="2">
    <source>
        <dbReference type="ARBA" id="ARBA00022448"/>
    </source>
</evidence>
<evidence type="ECO:0000313" key="7">
    <source>
        <dbReference type="EMBL" id="GEJ59229.1"/>
    </source>
</evidence>
<evidence type="ECO:0000256" key="4">
    <source>
        <dbReference type="ARBA" id="ARBA00022989"/>
    </source>
</evidence>
<feature type="transmembrane region" description="Helical" evidence="6">
    <location>
        <begin position="542"/>
        <end position="566"/>
    </location>
</feature>
<organism evidence="7 8">
    <name type="scientific">Anaeromyxobacter diazotrophicus</name>
    <dbReference type="NCBI Taxonomy" id="2590199"/>
    <lineage>
        <taxon>Bacteria</taxon>
        <taxon>Pseudomonadati</taxon>
        <taxon>Myxococcota</taxon>
        <taxon>Myxococcia</taxon>
        <taxon>Myxococcales</taxon>
        <taxon>Cystobacterineae</taxon>
        <taxon>Anaeromyxobacteraceae</taxon>
        <taxon>Anaeromyxobacter</taxon>
    </lineage>
</organism>
<comment type="caution">
    <text evidence="7">The sequence shown here is derived from an EMBL/GenBank/DDBJ whole genome shotgun (WGS) entry which is preliminary data.</text>
</comment>
<dbReference type="GO" id="GO:0016020">
    <property type="term" value="C:membrane"/>
    <property type="evidence" value="ECO:0007669"/>
    <property type="project" value="UniProtKB-SubCell"/>
</dbReference>
<reference evidence="8" key="1">
    <citation type="journal article" date="2020" name="Appl. Environ. Microbiol.">
        <title>Diazotrophic Anaeromyxobacter Isolates from Soils.</title>
        <authorList>
            <person name="Masuda Y."/>
            <person name="Yamanaka H."/>
            <person name="Xu Z.X."/>
            <person name="Shiratori Y."/>
            <person name="Aono T."/>
            <person name="Amachi S."/>
            <person name="Senoo K."/>
            <person name="Itoh H."/>
        </authorList>
    </citation>
    <scope>NUCLEOTIDE SEQUENCE [LARGE SCALE GENOMIC DNA]</scope>
    <source>
        <strain evidence="8">R267</strain>
    </source>
</reference>
<feature type="transmembrane region" description="Helical" evidence="6">
    <location>
        <begin position="266"/>
        <end position="285"/>
    </location>
</feature>
<dbReference type="NCBIfam" id="TIGR00728">
    <property type="entry name" value="OPT_sfam"/>
    <property type="match status" value="1"/>
</dbReference>
<dbReference type="InterPro" id="IPR004813">
    <property type="entry name" value="OPT"/>
</dbReference>
<evidence type="ECO:0000256" key="6">
    <source>
        <dbReference type="SAM" id="Phobius"/>
    </source>
</evidence>
<protein>
    <submittedName>
        <fullName evidence="7">Peptide transporter</fullName>
    </submittedName>
</protein>
<evidence type="ECO:0000313" key="8">
    <source>
        <dbReference type="Proteomes" id="UP000503640"/>
    </source>
</evidence>
<keyword evidence="3 6" id="KW-0812">Transmembrane</keyword>
<gene>
    <name evidence="7" type="ORF">AMYX_39700</name>
</gene>
<dbReference type="PANTHER" id="PTHR31645">
    <property type="entry name" value="OLIGOPEPTIDE TRANSPORTER YGL114W-RELATED"/>
    <property type="match status" value="1"/>
</dbReference>
<dbReference type="InterPro" id="IPR045035">
    <property type="entry name" value="YSL-like"/>
</dbReference>
<keyword evidence="4 6" id="KW-1133">Transmembrane helix</keyword>
<feature type="transmembrane region" description="Helical" evidence="6">
    <location>
        <begin position="23"/>
        <end position="41"/>
    </location>
</feature>